<organism evidence="2 3">
    <name type="scientific">Allosphingosinicella flava</name>
    <dbReference type="NCBI Taxonomy" id="2771430"/>
    <lineage>
        <taxon>Bacteria</taxon>
        <taxon>Pseudomonadati</taxon>
        <taxon>Pseudomonadota</taxon>
        <taxon>Alphaproteobacteria</taxon>
        <taxon>Sphingomonadales</taxon>
        <taxon>Sphingomonadaceae</taxon>
        <taxon>Allosphingosinicella</taxon>
    </lineage>
</organism>
<dbReference type="Proteomes" id="UP000594873">
    <property type="component" value="Chromosome"/>
</dbReference>
<evidence type="ECO:0000313" key="2">
    <source>
        <dbReference type="EMBL" id="QPQ55957.1"/>
    </source>
</evidence>
<dbReference type="Pfam" id="PF04964">
    <property type="entry name" value="Flp_Fap"/>
    <property type="match status" value="1"/>
</dbReference>
<name>A0A7T2LN96_9SPHN</name>
<gene>
    <name evidence="2" type="ORF">IC614_05090</name>
</gene>
<keyword evidence="3" id="KW-1185">Reference proteome</keyword>
<sequence>MLKKLPHCCSGATAIEYCLVASLIALSIVGVMSQVGGQSNGMLSQVYDDVANAMAR</sequence>
<protein>
    <submittedName>
        <fullName evidence="2">Flp family type IVb pilin</fullName>
    </submittedName>
</protein>
<reference evidence="2 3" key="1">
    <citation type="submission" date="2020-11" db="EMBL/GenBank/DDBJ databases">
        <title>Genome seq and assembly of Sphingosinicella sp.</title>
        <authorList>
            <person name="Chhetri G."/>
        </authorList>
    </citation>
    <scope>NUCLEOTIDE SEQUENCE [LARGE SCALE GENOMIC DNA]</scope>
    <source>
        <strain evidence="2 3">UDD2</strain>
    </source>
</reference>
<dbReference type="RefSeq" id="WP_200972817.1">
    <property type="nucleotide sequence ID" value="NZ_CP065592.1"/>
</dbReference>
<evidence type="ECO:0000256" key="1">
    <source>
        <dbReference type="SAM" id="Phobius"/>
    </source>
</evidence>
<proteinExistence type="predicted"/>
<accession>A0A7T2LN96</accession>
<dbReference type="EMBL" id="CP065592">
    <property type="protein sequence ID" value="QPQ55957.1"/>
    <property type="molecule type" value="Genomic_DNA"/>
</dbReference>
<evidence type="ECO:0000313" key="3">
    <source>
        <dbReference type="Proteomes" id="UP000594873"/>
    </source>
</evidence>
<keyword evidence="1" id="KW-1133">Transmembrane helix</keyword>
<feature type="transmembrane region" description="Helical" evidence="1">
    <location>
        <begin position="12"/>
        <end position="33"/>
    </location>
</feature>
<dbReference type="KEGG" id="sflv:IC614_05090"/>
<dbReference type="AlphaFoldDB" id="A0A7T2LN96"/>
<keyword evidence="1" id="KW-0812">Transmembrane</keyword>
<dbReference type="InterPro" id="IPR007047">
    <property type="entry name" value="Flp_Fap"/>
</dbReference>
<keyword evidence="1" id="KW-0472">Membrane</keyword>